<keyword evidence="3" id="KW-1185">Reference proteome</keyword>
<organism evidence="2 3">
    <name type="scientific">Lactuca saligna</name>
    <name type="common">Willowleaf lettuce</name>
    <dbReference type="NCBI Taxonomy" id="75948"/>
    <lineage>
        <taxon>Eukaryota</taxon>
        <taxon>Viridiplantae</taxon>
        <taxon>Streptophyta</taxon>
        <taxon>Embryophyta</taxon>
        <taxon>Tracheophyta</taxon>
        <taxon>Spermatophyta</taxon>
        <taxon>Magnoliopsida</taxon>
        <taxon>eudicotyledons</taxon>
        <taxon>Gunneridae</taxon>
        <taxon>Pentapetalae</taxon>
        <taxon>asterids</taxon>
        <taxon>campanulids</taxon>
        <taxon>Asterales</taxon>
        <taxon>Asteraceae</taxon>
        <taxon>Cichorioideae</taxon>
        <taxon>Cichorieae</taxon>
        <taxon>Lactucinae</taxon>
        <taxon>Lactuca</taxon>
    </lineage>
</organism>
<accession>A0AA35YTR7</accession>
<dbReference type="AlphaFoldDB" id="A0AA35YTR7"/>
<evidence type="ECO:0000256" key="1">
    <source>
        <dbReference type="SAM" id="MobiDB-lite"/>
    </source>
</evidence>
<sequence>MEGIESWSAASLTAEEHVVHGASDPTDTPEMSMASEEEPMKDNDNTKPEDTPDEHPSELVYSLSIHCSYSGETNFDKYYCYPLSIESSILTNITTANKETVWGLHMDAPN</sequence>
<protein>
    <submittedName>
        <fullName evidence="2">Uncharacterized protein</fullName>
    </submittedName>
</protein>
<feature type="region of interest" description="Disordered" evidence="1">
    <location>
        <begin position="1"/>
        <end position="59"/>
    </location>
</feature>
<gene>
    <name evidence="2" type="ORF">LSALG_LOCUS19545</name>
</gene>
<feature type="compositionally biased region" description="Basic and acidic residues" evidence="1">
    <location>
        <begin position="38"/>
        <end position="57"/>
    </location>
</feature>
<evidence type="ECO:0000313" key="3">
    <source>
        <dbReference type="Proteomes" id="UP001177003"/>
    </source>
</evidence>
<reference evidence="2" key="1">
    <citation type="submission" date="2023-04" db="EMBL/GenBank/DDBJ databases">
        <authorList>
            <person name="Vijverberg K."/>
            <person name="Xiong W."/>
            <person name="Schranz E."/>
        </authorList>
    </citation>
    <scope>NUCLEOTIDE SEQUENCE</scope>
</reference>
<dbReference type="EMBL" id="OX465080">
    <property type="protein sequence ID" value="CAI9279767.1"/>
    <property type="molecule type" value="Genomic_DNA"/>
</dbReference>
<proteinExistence type="predicted"/>
<name>A0AA35YTR7_LACSI</name>
<dbReference type="Proteomes" id="UP001177003">
    <property type="component" value="Chromosome 4"/>
</dbReference>
<evidence type="ECO:0000313" key="2">
    <source>
        <dbReference type="EMBL" id="CAI9279767.1"/>
    </source>
</evidence>